<feature type="domain" description="Thioredoxin" evidence="4">
    <location>
        <begin position="158"/>
        <end position="304"/>
    </location>
</feature>
<dbReference type="GO" id="GO:0006457">
    <property type="term" value="P:protein folding"/>
    <property type="evidence" value="ECO:0007669"/>
    <property type="project" value="TreeGrafter"/>
</dbReference>
<feature type="chain" id="PRO_5032708466" description="Thioredoxin domain-containing protein" evidence="3">
    <location>
        <begin position="36"/>
        <end position="489"/>
    </location>
</feature>
<dbReference type="Gene3D" id="3.40.30.10">
    <property type="entry name" value="Glutaredoxin"/>
    <property type="match status" value="2"/>
</dbReference>
<dbReference type="Pfam" id="PF00085">
    <property type="entry name" value="Thioredoxin"/>
    <property type="match status" value="1"/>
</dbReference>
<dbReference type="InterPro" id="IPR013766">
    <property type="entry name" value="Thioredoxin_domain"/>
</dbReference>
<reference evidence="5" key="1">
    <citation type="submission" date="2020-10" db="EMBL/GenBank/DDBJ databases">
        <title>Unveiling of a novel bifunctional photoreceptor, Dualchrome1, isolated from a cosmopolitan green alga.</title>
        <authorList>
            <person name="Suzuki S."/>
            <person name="Kawachi M."/>
        </authorList>
    </citation>
    <scope>NUCLEOTIDE SEQUENCE</scope>
    <source>
        <strain evidence="5">NIES 2893</strain>
    </source>
</reference>
<dbReference type="GO" id="GO:0005783">
    <property type="term" value="C:endoplasmic reticulum"/>
    <property type="evidence" value="ECO:0007669"/>
    <property type="project" value="TreeGrafter"/>
</dbReference>
<name>A0A830HVX6_9CHLO</name>
<gene>
    <name evidence="5" type="ORF">PPROV_000864400</name>
</gene>
<dbReference type="SUPFAM" id="SSF52833">
    <property type="entry name" value="Thioredoxin-like"/>
    <property type="match status" value="2"/>
</dbReference>
<dbReference type="InterPro" id="IPR036249">
    <property type="entry name" value="Thioredoxin-like_sf"/>
</dbReference>
<evidence type="ECO:0000256" key="3">
    <source>
        <dbReference type="SAM" id="SignalP"/>
    </source>
</evidence>
<keyword evidence="3" id="KW-0732">Signal</keyword>
<dbReference type="GO" id="GO:0003756">
    <property type="term" value="F:protein disulfide isomerase activity"/>
    <property type="evidence" value="ECO:0007669"/>
    <property type="project" value="TreeGrafter"/>
</dbReference>
<feature type="signal peptide" evidence="3">
    <location>
        <begin position="1"/>
        <end position="35"/>
    </location>
</feature>
<keyword evidence="6" id="KW-1185">Reference proteome</keyword>
<feature type="region of interest" description="Disordered" evidence="2">
    <location>
        <begin position="397"/>
        <end position="430"/>
    </location>
</feature>
<protein>
    <recommendedName>
        <fullName evidence="4">Thioredoxin domain-containing protein</fullName>
    </recommendedName>
</protein>
<proteinExistence type="inferred from homology"/>
<evidence type="ECO:0000256" key="1">
    <source>
        <dbReference type="ARBA" id="ARBA00006347"/>
    </source>
</evidence>
<evidence type="ECO:0000259" key="4">
    <source>
        <dbReference type="PROSITE" id="PS51352"/>
    </source>
</evidence>
<dbReference type="EMBL" id="BNJQ01000027">
    <property type="protein sequence ID" value="GHP09910.1"/>
    <property type="molecule type" value="Genomic_DNA"/>
</dbReference>
<dbReference type="PROSITE" id="PS00194">
    <property type="entry name" value="THIOREDOXIN_1"/>
    <property type="match status" value="1"/>
</dbReference>
<dbReference type="Proteomes" id="UP000660262">
    <property type="component" value="Unassembled WGS sequence"/>
</dbReference>
<evidence type="ECO:0000313" key="5">
    <source>
        <dbReference type="EMBL" id="GHP09910.1"/>
    </source>
</evidence>
<evidence type="ECO:0000256" key="2">
    <source>
        <dbReference type="SAM" id="MobiDB-lite"/>
    </source>
</evidence>
<comment type="caution">
    <text evidence="5">The sequence shown here is derived from an EMBL/GenBank/DDBJ whole genome shotgun (WGS) entry which is preliminary data.</text>
</comment>
<accession>A0A830HVX6</accession>
<dbReference type="PANTHER" id="PTHR45672">
    <property type="entry name" value="PROTEIN DISULFIDE-ISOMERASE C17H9.14C-RELATED"/>
    <property type="match status" value="1"/>
</dbReference>
<dbReference type="InterPro" id="IPR017937">
    <property type="entry name" value="Thioredoxin_CS"/>
</dbReference>
<sequence>MTTRPSCFVKAPLSSGSSLMLILLLMIFTPPTGCGFGLEPPPSSSSSSSSSSSLHLLNRLIHNLTSVPHHHATLLLFHAPHSCPLSTAYLPEFNKLQALLHSHNVTNVTLMEIDTHQHPQLTKTFQITTVPYTALLTPANWYRYRQGEQIINAPPPNRYTGYLAALPTLEWLNAELNLSLTVKPLITSLTTPSQLQEKCTHARISCLVLFYAPWCGHCEEFMRYYVDVGAHFAERDDVLVARFDADKAEHRAYLASRTAYNVTGFPTVQLFPASFEDHPGQKPLVFRGERSPARVIDFVTAPSSYEAESSALRWLRDSPEAASLMAPKEGEDSDENVANRIFVDAHERASQKNWHDALRLLLLLKETPHLRKTGTASSRQMWNLLDNVKFNIEQEEKGGVDDDNEEELEQQQQQQLEMEEMPPPPPLPTDDDELETVRWYTHDARHVASGDAWYPASFPFTRRSLTPWWLAPAEHDDTCESPDGHNLLL</sequence>
<organism evidence="5 6">
    <name type="scientific">Pycnococcus provasolii</name>
    <dbReference type="NCBI Taxonomy" id="41880"/>
    <lineage>
        <taxon>Eukaryota</taxon>
        <taxon>Viridiplantae</taxon>
        <taxon>Chlorophyta</taxon>
        <taxon>Pseudoscourfieldiophyceae</taxon>
        <taxon>Pseudoscourfieldiales</taxon>
        <taxon>Pycnococcaceae</taxon>
        <taxon>Pycnococcus</taxon>
    </lineage>
</organism>
<comment type="similarity">
    <text evidence="1">Belongs to the protein disulfide isomerase family.</text>
</comment>
<dbReference type="AlphaFoldDB" id="A0A830HVX6"/>
<dbReference type="OrthoDB" id="10264505at2759"/>
<dbReference type="InterPro" id="IPR051063">
    <property type="entry name" value="PDI"/>
</dbReference>
<evidence type="ECO:0000313" key="6">
    <source>
        <dbReference type="Proteomes" id="UP000660262"/>
    </source>
</evidence>
<dbReference type="PROSITE" id="PS51352">
    <property type="entry name" value="THIOREDOXIN_2"/>
    <property type="match status" value="1"/>
</dbReference>